<comment type="caution">
    <text evidence="2">The sequence shown here is derived from an EMBL/GenBank/DDBJ whole genome shotgun (WGS) entry which is preliminary data.</text>
</comment>
<keyword evidence="3" id="KW-1185">Reference proteome</keyword>
<dbReference type="AlphaFoldDB" id="A0A967B5M0"/>
<evidence type="ECO:0000313" key="3">
    <source>
        <dbReference type="Proteomes" id="UP000597459"/>
    </source>
</evidence>
<dbReference type="NCBIfam" id="TIGR03725">
    <property type="entry name" value="T6A_YeaZ"/>
    <property type="match status" value="1"/>
</dbReference>
<dbReference type="EMBL" id="WOTH01000018">
    <property type="protein sequence ID" value="NHO54230.1"/>
    <property type="molecule type" value="Genomic_DNA"/>
</dbReference>
<dbReference type="SUPFAM" id="SSF53067">
    <property type="entry name" value="Actin-like ATPase domain"/>
    <property type="match status" value="1"/>
</dbReference>
<sequence>MPRAVSISHLLVLDAAPAAVRARVGAFQYMDGTLHAVTQEEADGHDGIAAMAVMAERCLAATGWDAPDLVVTVVGPGSFTGLRTSCALAAGLAFGFDCPTVGVTRGEALSRTLDEQVRVDGLTGWLCVTTARRGRWFVEDASGNVQAVASAHWQPPEGRWLLAGDAAEDAALAAPDRAVKAAGGEASLAEIARYGWVRGEGSVPWRAALPLYVDAPEAKLPAAGLRSEPV</sequence>
<dbReference type="InterPro" id="IPR000905">
    <property type="entry name" value="Gcp-like_dom"/>
</dbReference>
<dbReference type="GO" id="GO:0002949">
    <property type="term" value="P:tRNA threonylcarbamoyladenosine modification"/>
    <property type="evidence" value="ECO:0007669"/>
    <property type="project" value="InterPro"/>
</dbReference>
<dbReference type="InterPro" id="IPR043129">
    <property type="entry name" value="ATPase_NBD"/>
</dbReference>
<name>A0A967B5M0_9PROT</name>
<proteinExistence type="predicted"/>
<evidence type="ECO:0000259" key="1">
    <source>
        <dbReference type="Pfam" id="PF00814"/>
    </source>
</evidence>
<evidence type="ECO:0000313" key="2">
    <source>
        <dbReference type="EMBL" id="NHO54230.1"/>
    </source>
</evidence>
<dbReference type="InterPro" id="IPR022496">
    <property type="entry name" value="T6A_TsaB"/>
</dbReference>
<protein>
    <submittedName>
        <fullName evidence="2">tRNA (Adenosine(37)-N6)-threonylcarbamoyltransferase complex dimerization subunit type 1 TsaB</fullName>
    </submittedName>
</protein>
<gene>
    <name evidence="2" type="primary">tsaB</name>
    <name evidence="2" type="ORF">GOB87_09725</name>
</gene>
<organism evidence="2 3">
    <name type="scientific">Acetobacter estunensis</name>
    <dbReference type="NCBI Taxonomy" id="104097"/>
    <lineage>
        <taxon>Bacteria</taxon>
        <taxon>Pseudomonadati</taxon>
        <taxon>Pseudomonadota</taxon>
        <taxon>Alphaproteobacteria</taxon>
        <taxon>Acetobacterales</taxon>
        <taxon>Acetobacteraceae</taxon>
        <taxon>Acetobacter</taxon>
    </lineage>
</organism>
<reference evidence="2" key="1">
    <citation type="submission" date="2019-11" db="EMBL/GenBank/DDBJ databases">
        <title>Description of new Acetobacter species.</title>
        <authorList>
            <person name="Cleenwerck I."/>
            <person name="Sombolestani A.S."/>
        </authorList>
    </citation>
    <scope>NUCLEOTIDE SEQUENCE</scope>
    <source>
        <strain evidence="2">LMG 1626</strain>
    </source>
</reference>
<accession>A0A967B5M0</accession>
<dbReference type="Pfam" id="PF00814">
    <property type="entry name" value="TsaD"/>
    <property type="match status" value="1"/>
</dbReference>
<feature type="domain" description="Gcp-like" evidence="1">
    <location>
        <begin position="51"/>
        <end position="112"/>
    </location>
</feature>
<dbReference type="Gene3D" id="3.30.420.40">
    <property type="match status" value="2"/>
</dbReference>
<dbReference type="Proteomes" id="UP000597459">
    <property type="component" value="Unassembled WGS sequence"/>
</dbReference>